<sequence length="257" mass="30329">MLFPVIKSKKGLIALSLQDLHDSLYHALFCQDGKRYDAESSPIIMSDGEPWVHNKKYIRTSAFLDDDKTIQLFIGKTTVQVWYRKSTNSKEQLKYIWVVPNNGTLLVKSLEIGQGEFKVTLFTRYFYEEDDDVSVENIVNIQWPLKVNAINGACSALWHLHYKRNDVTGPQKQQKYENLVCEIEIIVEQLIKKRPDIWRLIDIRHNVMASLIYGHRIRLVQQILKKKESDSFIKYLHIPRLYEWPKKNPKQVIWKLQ</sequence>
<reference evidence="1" key="1">
    <citation type="submission" date="2018-06" db="EMBL/GenBank/DDBJ databases">
        <title>Comparative genomics reveals the genomic features of Rhizophagus irregularis, R. cerebriforme, R. diaphanum and Gigaspora rosea, and their symbiotic lifestyle signature.</title>
        <authorList>
            <person name="Morin E."/>
            <person name="San Clemente H."/>
            <person name="Chen E.C.H."/>
            <person name="De La Providencia I."/>
            <person name="Hainaut M."/>
            <person name="Kuo A."/>
            <person name="Kohler A."/>
            <person name="Murat C."/>
            <person name="Tang N."/>
            <person name="Roy S."/>
            <person name="Loubradou J."/>
            <person name="Henrissat B."/>
            <person name="Grigoriev I.V."/>
            <person name="Corradi N."/>
            <person name="Roux C."/>
            <person name="Martin F.M."/>
        </authorList>
    </citation>
    <scope>NUCLEOTIDE SEQUENCE [LARGE SCALE GENOMIC DNA]</scope>
    <source>
        <strain evidence="1">DAOM 227022</strain>
    </source>
</reference>
<dbReference type="STRING" id="658196.A0A397T1J0"/>
<dbReference type="OrthoDB" id="2436368at2759"/>
<organism evidence="1 2">
    <name type="scientific">Glomus cerebriforme</name>
    <dbReference type="NCBI Taxonomy" id="658196"/>
    <lineage>
        <taxon>Eukaryota</taxon>
        <taxon>Fungi</taxon>
        <taxon>Fungi incertae sedis</taxon>
        <taxon>Mucoromycota</taxon>
        <taxon>Glomeromycotina</taxon>
        <taxon>Glomeromycetes</taxon>
        <taxon>Glomerales</taxon>
        <taxon>Glomeraceae</taxon>
        <taxon>Glomus</taxon>
    </lineage>
</organism>
<name>A0A397T1J0_9GLOM</name>
<dbReference type="EMBL" id="QKYT01000240">
    <property type="protein sequence ID" value="RIA88914.1"/>
    <property type="molecule type" value="Genomic_DNA"/>
</dbReference>
<keyword evidence="2" id="KW-1185">Reference proteome</keyword>
<evidence type="ECO:0000313" key="1">
    <source>
        <dbReference type="EMBL" id="RIA88914.1"/>
    </source>
</evidence>
<dbReference type="Proteomes" id="UP000265703">
    <property type="component" value="Unassembled WGS sequence"/>
</dbReference>
<evidence type="ECO:0000313" key="2">
    <source>
        <dbReference type="Proteomes" id="UP000265703"/>
    </source>
</evidence>
<gene>
    <name evidence="1" type="ORF">C1645_825587</name>
</gene>
<comment type="caution">
    <text evidence="1">The sequence shown here is derived from an EMBL/GenBank/DDBJ whole genome shotgun (WGS) entry which is preliminary data.</text>
</comment>
<proteinExistence type="predicted"/>
<dbReference type="AlphaFoldDB" id="A0A397T1J0"/>
<accession>A0A397T1J0</accession>
<protein>
    <submittedName>
        <fullName evidence="1">Uncharacterized protein</fullName>
    </submittedName>
</protein>